<dbReference type="PANTHER" id="PTHR37834:SF2">
    <property type="entry name" value="ESTERASE, SGNH HYDROLASE-TYPE"/>
    <property type="match status" value="1"/>
</dbReference>
<dbReference type="InterPro" id="IPR052762">
    <property type="entry name" value="PCW_deacetylase/CE"/>
</dbReference>
<dbReference type="Gene3D" id="2.60.120.260">
    <property type="entry name" value="Galactose-binding domain-like"/>
    <property type="match status" value="1"/>
</dbReference>
<dbReference type="SUPFAM" id="SSF52266">
    <property type="entry name" value="SGNH hydrolase"/>
    <property type="match status" value="1"/>
</dbReference>
<comment type="caution">
    <text evidence="3">The sequence shown here is derived from an EMBL/GenBank/DDBJ whole genome shotgun (WGS) entry which is preliminary data.</text>
</comment>
<dbReference type="RefSeq" id="WP_229961134.1">
    <property type="nucleotide sequence ID" value="NZ_JAJJWI010000010.1"/>
</dbReference>
<name>A0ABW4WWE6_9BACT</name>
<sequence>MDKTNILPATALQPYGRFILNNEQNLELISSAVHFGFSFEGSEASIYASIPDAEGHSYLQYELDGEYQERVKVSGNSQEPIVIKAPTDGEHTLWVYKATEAHTGPIVIEKVTGENIKSIQKPAAPIIEFIGNSITCGAAADPSEVACGTGEYHDQHNAYMAYGPRVARALDANFVLSCVSGIGAYRNWNSNGPTMPQVYEKTDFQENSAQQWDFGTFTPEVVSIALGTNDFSNGDGIKERLPFDSASFVSSYINFVKLVKSKYPEAQIALLSSPMQNGDSRTKLKNCLTAIKEEVDAAYPSDKPVAIHIFQPMQARGCTGHPNVEDHAILAEELVPFFKQLL</sequence>
<evidence type="ECO:0000313" key="4">
    <source>
        <dbReference type="Proteomes" id="UP001597369"/>
    </source>
</evidence>
<dbReference type="InterPro" id="IPR013830">
    <property type="entry name" value="SGNH_hydro"/>
</dbReference>
<dbReference type="Gene3D" id="3.40.50.1110">
    <property type="entry name" value="SGNH hydrolase"/>
    <property type="match status" value="1"/>
</dbReference>
<protein>
    <submittedName>
        <fullName evidence="3">GDSL-type esterase/lipase family protein</fullName>
    </submittedName>
</protein>
<reference evidence="4" key="1">
    <citation type="journal article" date="2019" name="Int. J. Syst. Evol. Microbiol.">
        <title>The Global Catalogue of Microorganisms (GCM) 10K type strain sequencing project: providing services to taxonomists for standard genome sequencing and annotation.</title>
        <authorList>
            <consortium name="The Broad Institute Genomics Platform"/>
            <consortium name="The Broad Institute Genome Sequencing Center for Infectious Disease"/>
            <person name="Wu L."/>
            <person name="Ma J."/>
        </authorList>
    </citation>
    <scope>NUCLEOTIDE SEQUENCE [LARGE SCALE GENOMIC DNA]</scope>
    <source>
        <strain evidence="4">JCM 16545</strain>
    </source>
</reference>
<evidence type="ECO:0000259" key="1">
    <source>
        <dbReference type="Pfam" id="PF13472"/>
    </source>
</evidence>
<dbReference type="Proteomes" id="UP001597369">
    <property type="component" value="Unassembled WGS sequence"/>
</dbReference>
<feature type="domain" description="SGNH hydrolase-type esterase" evidence="1">
    <location>
        <begin position="129"/>
        <end position="294"/>
    </location>
</feature>
<evidence type="ECO:0000313" key="3">
    <source>
        <dbReference type="EMBL" id="MFD2066320.1"/>
    </source>
</evidence>
<dbReference type="InterPro" id="IPR040794">
    <property type="entry name" value="CE2_N"/>
</dbReference>
<dbReference type="Pfam" id="PF17996">
    <property type="entry name" value="CE2_N"/>
    <property type="match status" value="1"/>
</dbReference>
<evidence type="ECO:0000259" key="2">
    <source>
        <dbReference type="Pfam" id="PF17996"/>
    </source>
</evidence>
<dbReference type="InterPro" id="IPR037461">
    <property type="entry name" value="CtCE2-like_dom"/>
</dbReference>
<dbReference type="EMBL" id="JBHUHV010000018">
    <property type="protein sequence ID" value="MFD2066320.1"/>
    <property type="molecule type" value="Genomic_DNA"/>
</dbReference>
<dbReference type="PANTHER" id="PTHR37834">
    <property type="entry name" value="GDSL-LIKE LIPASE/ACYLHYDROLASE DOMAIN PROTEIN (AFU_ORTHOLOGUE AFUA_2G00620)"/>
    <property type="match status" value="1"/>
</dbReference>
<dbReference type="InterPro" id="IPR036514">
    <property type="entry name" value="SGNH_hydro_sf"/>
</dbReference>
<organism evidence="3 4">
    <name type="scientific">Pontibacter silvestris</name>
    <dbReference type="NCBI Taxonomy" id="2305183"/>
    <lineage>
        <taxon>Bacteria</taxon>
        <taxon>Pseudomonadati</taxon>
        <taxon>Bacteroidota</taxon>
        <taxon>Cytophagia</taxon>
        <taxon>Cytophagales</taxon>
        <taxon>Hymenobacteraceae</taxon>
        <taxon>Pontibacter</taxon>
    </lineage>
</organism>
<gene>
    <name evidence="3" type="ORF">ACFSKU_05445</name>
</gene>
<accession>A0ABW4WWE6</accession>
<feature type="domain" description="Carbohydrate esterase 2 N-terminal" evidence="2">
    <location>
        <begin position="16"/>
        <end position="112"/>
    </location>
</feature>
<dbReference type="CDD" id="cd01831">
    <property type="entry name" value="Endoglucanase_E_like"/>
    <property type="match status" value="1"/>
</dbReference>
<proteinExistence type="predicted"/>
<dbReference type="Pfam" id="PF13472">
    <property type="entry name" value="Lipase_GDSL_2"/>
    <property type="match status" value="1"/>
</dbReference>
<keyword evidence="4" id="KW-1185">Reference proteome</keyword>